<dbReference type="Gene3D" id="3.30.465.10">
    <property type="match status" value="1"/>
</dbReference>
<dbReference type="InterPro" id="IPR012951">
    <property type="entry name" value="BBE"/>
</dbReference>
<dbReference type="InterPro" id="IPR016169">
    <property type="entry name" value="FAD-bd_PCMH_sub2"/>
</dbReference>
<sequence>MTSVRETSGHTEGRSGRSGRLSRRGFLVGSGTAAAGVAVATVAAPPRPAAARPPYATGDSPVPAAEVLPGDPRYPALVTGFNQRFTGTPAAVVVVTTQDQCVAAVRAAVAAGRRVTVRAGGHCYEGFVTDNPGGVVLDVSGMRAVTRTPDGGIRLESGCTNWDVYELLYKSHGVTLPAGSCYSVGLGGHVVGGGYGLMSREHGLTVDHLSALDVVVVDADRSVRVVTARRGDPLTGDLFWAHTGGGGGTFGVVVAYTFRDLPAPPPTVQLATTTWQWSALDAASFATLLRNYGGWLAANSGPDSPGRRLFGLLKLSHVSAGTVTLLTQASGEDPALLDGFLGALDDGMPAAALPTTTRRTMPWLQATQTLNGSGPNQRGKYKSAYMRRPFPDRHVAALHAALTDASYRNPQALVQVDTYGGRINAVASGDTAVSQRSSIMKLQYQTYWTDPAEDELHLGWIRRCYASVYADTGGEPARDDVTDGCYVNYPDVDLRDWPTLYFGPNYRRLQEVKGRWDPTDQFHHAQSVRPPGR</sequence>
<comment type="similarity">
    <text evidence="2">Belongs to the oxygen-dependent FAD-linked oxidoreductase family.</text>
</comment>
<evidence type="ECO:0000256" key="4">
    <source>
        <dbReference type="ARBA" id="ARBA00022827"/>
    </source>
</evidence>
<dbReference type="Pfam" id="PF01565">
    <property type="entry name" value="FAD_binding_4"/>
    <property type="match status" value="1"/>
</dbReference>
<dbReference type="InterPro" id="IPR050416">
    <property type="entry name" value="FAD-linked_Oxidoreductase"/>
</dbReference>
<evidence type="ECO:0000256" key="1">
    <source>
        <dbReference type="ARBA" id="ARBA00001974"/>
    </source>
</evidence>
<protein>
    <submittedName>
        <fullName evidence="8">FAD/FMN-containing dehydrogenase</fullName>
    </submittedName>
</protein>
<dbReference type="EMBL" id="FPBA01000017">
    <property type="protein sequence ID" value="SFT93890.1"/>
    <property type="molecule type" value="Genomic_DNA"/>
</dbReference>
<evidence type="ECO:0000256" key="3">
    <source>
        <dbReference type="ARBA" id="ARBA00022630"/>
    </source>
</evidence>
<organism evidence="8 9">
    <name type="scientific">Geodermatophilus amargosae</name>
    <dbReference type="NCBI Taxonomy" id="1296565"/>
    <lineage>
        <taxon>Bacteria</taxon>
        <taxon>Bacillati</taxon>
        <taxon>Actinomycetota</taxon>
        <taxon>Actinomycetes</taxon>
        <taxon>Geodermatophilales</taxon>
        <taxon>Geodermatophilaceae</taxon>
        <taxon>Geodermatophilus</taxon>
    </lineage>
</organism>
<dbReference type="PANTHER" id="PTHR42973:SF39">
    <property type="entry name" value="FAD-BINDING PCMH-TYPE DOMAIN-CONTAINING PROTEIN"/>
    <property type="match status" value="1"/>
</dbReference>
<keyword evidence="4" id="KW-0274">FAD</keyword>
<evidence type="ECO:0000313" key="9">
    <source>
        <dbReference type="Proteomes" id="UP000199546"/>
    </source>
</evidence>
<dbReference type="PANTHER" id="PTHR42973">
    <property type="entry name" value="BINDING OXIDOREDUCTASE, PUTATIVE (AFU_ORTHOLOGUE AFUA_1G17690)-RELATED"/>
    <property type="match status" value="1"/>
</dbReference>
<dbReference type="Gene3D" id="3.40.462.20">
    <property type="match status" value="1"/>
</dbReference>
<dbReference type="STRING" id="1296565.SAMN05660657_04024"/>
<reference evidence="9" key="1">
    <citation type="submission" date="2016-10" db="EMBL/GenBank/DDBJ databases">
        <authorList>
            <person name="Varghese N."/>
            <person name="Submissions S."/>
        </authorList>
    </citation>
    <scope>NUCLEOTIDE SEQUENCE [LARGE SCALE GENOMIC DNA]</scope>
    <source>
        <strain evidence="9">DSM 46136</strain>
    </source>
</reference>
<keyword evidence="5" id="KW-0560">Oxidoreductase</keyword>
<accession>A0A1I7C372</accession>
<dbReference type="GO" id="GO:0016491">
    <property type="term" value="F:oxidoreductase activity"/>
    <property type="evidence" value="ECO:0007669"/>
    <property type="project" value="UniProtKB-KW"/>
</dbReference>
<dbReference type="InterPro" id="IPR016166">
    <property type="entry name" value="FAD-bd_PCMH"/>
</dbReference>
<comment type="cofactor">
    <cofactor evidence="1">
        <name>FAD</name>
        <dbReference type="ChEBI" id="CHEBI:57692"/>
    </cofactor>
</comment>
<dbReference type="InterPro" id="IPR006094">
    <property type="entry name" value="Oxid_FAD_bind_N"/>
</dbReference>
<feature type="domain" description="FAD-binding PCMH-type" evidence="7">
    <location>
        <begin position="85"/>
        <end position="263"/>
    </location>
</feature>
<feature type="region of interest" description="Disordered" evidence="6">
    <location>
        <begin position="1"/>
        <end position="23"/>
    </location>
</feature>
<dbReference type="InterPro" id="IPR006311">
    <property type="entry name" value="TAT_signal"/>
</dbReference>
<evidence type="ECO:0000256" key="2">
    <source>
        <dbReference type="ARBA" id="ARBA00005466"/>
    </source>
</evidence>
<keyword evidence="9" id="KW-1185">Reference proteome</keyword>
<dbReference type="GO" id="GO:0071949">
    <property type="term" value="F:FAD binding"/>
    <property type="evidence" value="ECO:0007669"/>
    <property type="project" value="InterPro"/>
</dbReference>
<dbReference type="PROSITE" id="PS51318">
    <property type="entry name" value="TAT"/>
    <property type="match status" value="1"/>
</dbReference>
<dbReference type="RefSeq" id="WP_217644825.1">
    <property type="nucleotide sequence ID" value="NZ_FPBA01000017.1"/>
</dbReference>
<dbReference type="PROSITE" id="PS51387">
    <property type="entry name" value="FAD_PCMH"/>
    <property type="match status" value="1"/>
</dbReference>
<gene>
    <name evidence="8" type="ORF">SAMN05660657_04024</name>
</gene>
<evidence type="ECO:0000313" key="8">
    <source>
        <dbReference type="EMBL" id="SFT93890.1"/>
    </source>
</evidence>
<evidence type="ECO:0000259" key="7">
    <source>
        <dbReference type="PROSITE" id="PS51387"/>
    </source>
</evidence>
<proteinExistence type="inferred from homology"/>
<name>A0A1I7C372_9ACTN</name>
<evidence type="ECO:0000256" key="5">
    <source>
        <dbReference type="ARBA" id="ARBA00023002"/>
    </source>
</evidence>
<keyword evidence="3" id="KW-0285">Flavoprotein</keyword>
<dbReference type="AlphaFoldDB" id="A0A1I7C372"/>
<dbReference type="Proteomes" id="UP000199546">
    <property type="component" value="Unassembled WGS sequence"/>
</dbReference>
<dbReference type="SUPFAM" id="SSF56176">
    <property type="entry name" value="FAD-binding/transporter-associated domain-like"/>
    <property type="match status" value="1"/>
</dbReference>
<evidence type="ECO:0000256" key="6">
    <source>
        <dbReference type="SAM" id="MobiDB-lite"/>
    </source>
</evidence>
<dbReference type="InterPro" id="IPR036318">
    <property type="entry name" value="FAD-bd_PCMH-like_sf"/>
</dbReference>
<dbReference type="Pfam" id="PF08031">
    <property type="entry name" value="BBE"/>
    <property type="match status" value="1"/>
</dbReference>